<dbReference type="CDD" id="cd10170">
    <property type="entry name" value="ASKHA_NBD_HSP70"/>
    <property type="match status" value="1"/>
</dbReference>
<evidence type="ECO:0000313" key="1">
    <source>
        <dbReference type="EMBL" id="EKD20622.1"/>
    </source>
</evidence>
<dbReference type="KEGG" id="mbe:MBM_01304"/>
<dbReference type="Gene3D" id="3.90.640.10">
    <property type="entry name" value="Actin, Chain A, domain 4"/>
    <property type="match status" value="1"/>
</dbReference>
<dbReference type="PANTHER" id="PTHR14187:SF82">
    <property type="entry name" value="FAMILY CHAPERONE, PUTATIVE (AFU_ORTHOLOGUE AFUA_7G08575)-RELATED"/>
    <property type="match status" value="1"/>
</dbReference>
<reference evidence="1 2" key="1">
    <citation type="journal article" date="2012" name="BMC Genomics">
        <title>Sequencing the genome of Marssonina brunnea reveals fungus-poplar co-evolution.</title>
        <authorList>
            <person name="Zhu S."/>
            <person name="Cao Y.-Z."/>
            <person name="Jiang C."/>
            <person name="Tan B.-Y."/>
            <person name="Wang Z."/>
            <person name="Feng S."/>
            <person name="Zhang L."/>
            <person name="Su X.-H."/>
            <person name="Brejova B."/>
            <person name="Vinar T."/>
            <person name="Xu M."/>
            <person name="Wang M.-X."/>
            <person name="Zhang S.-G."/>
            <person name="Huang M.-R."/>
            <person name="Wu R."/>
            <person name="Zhou Y."/>
        </authorList>
    </citation>
    <scope>NUCLEOTIDE SEQUENCE [LARGE SCALE GENOMIC DNA]</scope>
    <source>
        <strain evidence="1 2">MB_m1</strain>
    </source>
</reference>
<dbReference type="GO" id="GO:0016301">
    <property type="term" value="F:kinase activity"/>
    <property type="evidence" value="ECO:0007669"/>
    <property type="project" value="UniProtKB-KW"/>
</dbReference>
<gene>
    <name evidence="1" type="ORF">MBM_01304</name>
</gene>
<dbReference type="PANTHER" id="PTHR14187">
    <property type="entry name" value="ALPHA KINASE/ELONGATION FACTOR 2 KINASE"/>
    <property type="match status" value="1"/>
</dbReference>
<name>K1X679_MARBU</name>
<dbReference type="EMBL" id="JH921429">
    <property type="protein sequence ID" value="EKD20622.1"/>
    <property type="molecule type" value="Genomic_DNA"/>
</dbReference>
<evidence type="ECO:0000313" key="2">
    <source>
        <dbReference type="Proteomes" id="UP000006753"/>
    </source>
</evidence>
<dbReference type="InParanoid" id="K1X679"/>
<dbReference type="HOGENOM" id="CLU_009958_6_1_1"/>
<proteinExistence type="predicted"/>
<dbReference type="PRINTS" id="PR00301">
    <property type="entry name" value="HEATSHOCK70"/>
</dbReference>
<dbReference type="RefSeq" id="XP_007289193.1">
    <property type="nucleotide sequence ID" value="XM_007289131.1"/>
</dbReference>
<keyword evidence="1" id="KW-0808">Transferase</keyword>
<dbReference type="Gene3D" id="3.30.420.40">
    <property type="match status" value="2"/>
</dbReference>
<protein>
    <submittedName>
        <fullName evidence="1">Phosphatidyl inositol 3-kinase</fullName>
    </submittedName>
</protein>
<keyword evidence="2" id="KW-1185">Reference proteome</keyword>
<dbReference type="InterPro" id="IPR043129">
    <property type="entry name" value="ATPase_NBD"/>
</dbReference>
<dbReference type="OrthoDB" id="2963168at2759"/>
<dbReference type="Proteomes" id="UP000006753">
    <property type="component" value="Unassembled WGS sequence"/>
</dbReference>
<dbReference type="OMA" id="EWRTKYD"/>
<dbReference type="eggNOG" id="KOG0101">
    <property type="taxonomic scope" value="Eukaryota"/>
</dbReference>
<organism evidence="1 2">
    <name type="scientific">Marssonina brunnea f. sp. multigermtubi (strain MB_m1)</name>
    <name type="common">Marssonina leaf spot fungus</name>
    <dbReference type="NCBI Taxonomy" id="1072389"/>
    <lineage>
        <taxon>Eukaryota</taxon>
        <taxon>Fungi</taxon>
        <taxon>Dikarya</taxon>
        <taxon>Ascomycota</taxon>
        <taxon>Pezizomycotina</taxon>
        <taxon>Leotiomycetes</taxon>
        <taxon>Helotiales</taxon>
        <taxon>Drepanopezizaceae</taxon>
        <taxon>Drepanopeziza</taxon>
    </lineage>
</organism>
<keyword evidence="1" id="KW-0418">Kinase</keyword>
<dbReference type="AlphaFoldDB" id="K1X679"/>
<dbReference type="SUPFAM" id="SSF53067">
    <property type="entry name" value="Actin-like ATPase domain"/>
    <property type="match status" value="2"/>
</dbReference>
<dbReference type="GeneID" id="18757239"/>
<accession>K1X679</accession>
<sequence length="563" mass="62963">MSLAIESLNLNEREDKLVVGIDFGTTYSGIAWATARHGSDIILINEWPSHNPVSNGNDKVATEIRYTSEGIEWGYQIPPTVERHQWFKLEIGSRQLAGLGQPKTANELASDYMRELYGHLMCMLARTFGANVLSTLTLDFCLTVPAIWREAEKEATLQAFRSSGVGRDAKVLLASEPEAAAIYTLKELNRHDLKVGDTFVLCDAGGGTVDLISYTITALQPELMIKEATAGTGGRYGSTFLNRRFAEMVVQNLGNAPGWNEDILATMTDRFETLVKRIYAPRTEPYYTFVAPGLGRNPAIGIRQQGRYTVTSAELETKVFAPIVTEVVKLVDNQIQEAGIEVKAVLLVGGFGQNDYLRESLRSNIGRVAVLRPDNGWTAVVRGAVMMGLSGADAALTSVGIESRVARKHYGFELNTPFQAGKHMESKRYWCSIWRQYRTKCMKWFIRKGDEVEENDPRSFSFVCDYLVANGIPTGFTMDVDHDQETEYAPVHRVDTVRSLLTLRGNLRQLPISEWESMIVIRPDGKEYYCLRCAIEVTFYSANTKYVLLSQGKRYDAVTAEYV</sequence>
<dbReference type="STRING" id="1072389.K1X679"/>